<feature type="domain" description="Alpha/beta hydrolase fold-3" evidence="4">
    <location>
        <begin position="83"/>
        <end position="278"/>
    </location>
</feature>
<sequence>MRQPVLDPVAAQVVEYLTQTMNVTSDSEPEKLREAFAATTAWLREPAAPPTGVRAEDRTIGEPGNPVPVRLYTPAGAEPQDVVVYLHGGGWVVGGLDTADATARAICAIVDAMVVSVDYRLAPEHPFPAAVADCATAVRWAADRRPRWLGVAGDSAGGNLAAAMANRFPDLLDGQLLLYPALDPGQDTASYRLFAEGYPLTSAAMSYYWRSYATPDHYRDASVAPILHEELSALPAAVVATAHFDPLRDEGQTYAARLVEAGVPTVYLPFTTLPHGWADMTDRVPAAASALIQSASAFADLRDRAVGEPEHGRRTRDVPAQRA</sequence>
<dbReference type="InterPro" id="IPR029058">
    <property type="entry name" value="AB_hydrolase_fold"/>
</dbReference>
<dbReference type="SUPFAM" id="SSF53474">
    <property type="entry name" value="alpha/beta-Hydrolases"/>
    <property type="match status" value="1"/>
</dbReference>
<evidence type="ECO:0000256" key="2">
    <source>
        <dbReference type="ARBA" id="ARBA00022801"/>
    </source>
</evidence>
<dbReference type="PANTHER" id="PTHR48081">
    <property type="entry name" value="AB HYDROLASE SUPERFAMILY PROTEIN C4A8.06C"/>
    <property type="match status" value="1"/>
</dbReference>
<dbReference type="InterPro" id="IPR050300">
    <property type="entry name" value="GDXG_lipolytic_enzyme"/>
</dbReference>
<dbReference type="Proteomes" id="UP001595816">
    <property type="component" value="Unassembled WGS sequence"/>
</dbReference>
<name>A0ABV8LMC9_9ACTN</name>
<comment type="caution">
    <text evidence="5">The sequence shown here is derived from an EMBL/GenBank/DDBJ whole genome shotgun (WGS) entry which is preliminary data.</text>
</comment>
<proteinExistence type="inferred from homology"/>
<evidence type="ECO:0000256" key="3">
    <source>
        <dbReference type="PROSITE-ProRule" id="PRU10038"/>
    </source>
</evidence>
<evidence type="ECO:0000259" key="4">
    <source>
        <dbReference type="Pfam" id="PF07859"/>
    </source>
</evidence>
<dbReference type="PROSITE" id="PS01174">
    <property type="entry name" value="LIPASE_GDXG_SER"/>
    <property type="match status" value="1"/>
</dbReference>
<dbReference type="PANTHER" id="PTHR48081:SF8">
    <property type="entry name" value="ALPHA_BETA HYDROLASE FOLD-3 DOMAIN-CONTAINING PROTEIN-RELATED"/>
    <property type="match status" value="1"/>
</dbReference>
<dbReference type="GO" id="GO:0016787">
    <property type="term" value="F:hydrolase activity"/>
    <property type="evidence" value="ECO:0007669"/>
    <property type="project" value="UniProtKB-KW"/>
</dbReference>
<keyword evidence="2 5" id="KW-0378">Hydrolase</keyword>
<gene>
    <name evidence="5" type="ORF">ACFOZ4_14950</name>
</gene>
<organism evidence="5 6">
    <name type="scientific">Hamadaea flava</name>
    <dbReference type="NCBI Taxonomy" id="1742688"/>
    <lineage>
        <taxon>Bacteria</taxon>
        <taxon>Bacillati</taxon>
        <taxon>Actinomycetota</taxon>
        <taxon>Actinomycetes</taxon>
        <taxon>Micromonosporales</taxon>
        <taxon>Micromonosporaceae</taxon>
        <taxon>Hamadaea</taxon>
    </lineage>
</organism>
<accession>A0ABV8LMC9</accession>
<dbReference type="Gene3D" id="3.40.50.1820">
    <property type="entry name" value="alpha/beta hydrolase"/>
    <property type="match status" value="1"/>
</dbReference>
<feature type="active site" evidence="3">
    <location>
        <position position="155"/>
    </location>
</feature>
<dbReference type="EMBL" id="JBHSAY010000008">
    <property type="protein sequence ID" value="MFC4131905.1"/>
    <property type="molecule type" value="Genomic_DNA"/>
</dbReference>
<dbReference type="InterPro" id="IPR033140">
    <property type="entry name" value="Lipase_GDXG_put_SER_AS"/>
</dbReference>
<reference evidence="6" key="1">
    <citation type="journal article" date="2019" name="Int. J. Syst. Evol. Microbiol.">
        <title>The Global Catalogue of Microorganisms (GCM) 10K type strain sequencing project: providing services to taxonomists for standard genome sequencing and annotation.</title>
        <authorList>
            <consortium name="The Broad Institute Genomics Platform"/>
            <consortium name="The Broad Institute Genome Sequencing Center for Infectious Disease"/>
            <person name="Wu L."/>
            <person name="Ma J."/>
        </authorList>
    </citation>
    <scope>NUCLEOTIDE SEQUENCE [LARGE SCALE GENOMIC DNA]</scope>
    <source>
        <strain evidence="6">CGMCC 4.7289</strain>
    </source>
</reference>
<evidence type="ECO:0000313" key="6">
    <source>
        <dbReference type="Proteomes" id="UP001595816"/>
    </source>
</evidence>
<dbReference type="Pfam" id="PF07859">
    <property type="entry name" value="Abhydrolase_3"/>
    <property type="match status" value="1"/>
</dbReference>
<protein>
    <submittedName>
        <fullName evidence="5">Alpha/beta hydrolase</fullName>
    </submittedName>
</protein>
<keyword evidence="6" id="KW-1185">Reference proteome</keyword>
<comment type="similarity">
    <text evidence="1">Belongs to the 'GDXG' lipolytic enzyme family.</text>
</comment>
<evidence type="ECO:0000313" key="5">
    <source>
        <dbReference type="EMBL" id="MFC4131905.1"/>
    </source>
</evidence>
<dbReference type="InterPro" id="IPR013094">
    <property type="entry name" value="AB_hydrolase_3"/>
</dbReference>
<evidence type="ECO:0000256" key="1">
    <source>
        <dbReference type="ARBA" id="ARBA00010515"/>
    </source>
</evidence>
<dbReference type="RefSeq" id="WP_253763456.1">
    <property type="nucleotide sequence ID" value="NZ_JAMZDZ010000001.1"/>
</dbReference>